<gene>
    <name evidence="4" type="ORF">IAB04_02955</name>
</gene>
<evidence type="ECO:0000313" key="5">
    <source>
        <dbReference type="Proteomes" id="UP000824111"/>
    </source>
</evidence>
<feature type="compositionally biased region" description="Low complexity" evidence="2">
    <location>
        <begin position="39"/>
        <end position="63"/>
    </location>
</feature>
<feature type="compositionally biased region" description="Low complexity" evidence="2">
    <location>
        <begin position="143"/>
        <end position="156"/>
    </location>
</feature>
<accession>A0A9D1LUF4</accession>
<feature type="coiled-coil region" evidence="1">
    <location>
        <begin position="387"/>
        <end position="446"/>
    </location>
</feature>
<dbReference type="InterPro" id="IPR050570">
    <property type="entry name" value="Cell_wall_metabolism_enzyme"/>
</dbReference>
<organism evidence="4 5">
    <name type="scientific">Candidatus Avimonoglobus intestinipullorum</name>
    <dbReference type="NCBI Taxonomy" id="2840699"/>
    <lineage>
        <taxon>Bacteria</taxon>
        <taxon>Bacillati</taxon>
        <taxon>Bacillota</taxon>
        <taxon>Clostridia</taxon>
        <taxon>Eubacteriales</taxon>
        <taxon>Candidatus Avimonoglobus</taxon>
    </lineage>
</organism>
<dbReference type="EMBL" id="DVND01000076">
    <property type="protein sequence ID" value="HIU48298.1"/>
    <property type="molecule type" value="Genomic_DNA"/>
</dbReference>
<reference evidence="4" key="1">
    <citation type="submission" date="2020-10" db="EMBL/GenBank/DDBJ databases">
        <authorList>
            <person name="Gilroy R."/>
        </authorList>
    </citation>
    <scope>NUCLEOTIDE SEQUENCE</scope>
    <source>
        <strain evidence="4">ChiSjej4B22-9803</strain>
    </source>
</reference>
<evidence type="ECO:0000313" key="4">
    <source>
        <dbReference type="EMBL" id="HIU48298.1"/>
    </source>
</evidence>
<keyword evidence="1" id="KW-0175">Coiled coil</keyword>
<evidence type="ECO:0000259" key="3">
    <source>
        <dbReference type="Pfam" id="PF01551"/>
    </source>
</evidence>
<evidence type="ECO:0000256" key="1">
    <source>
        <dbReference type="SAM" id="Coils"/>
    </source>
</evidence>
<dbReference type="CDD" id="cd12797">
    <property type="entry name" value="M23_peptidase"/>
    <property type="match status" value="1"/>
</dbReference>
<feature type="region of interest" description="Disordered" evidence="2">
    <location>
        <begin position="1"/>
        <end position="156"/>
    </location>
</feature>
<dbReference type="GO" id="GO:0004222">
    <property type="term" value="F:metalloendopeptidase activity"/>
    <property type="evidence" value="ECO:0007669"/>
    <property type="project" value="TreeGrafter"/>
</dbReference>
<feature type="domain" description="M23ase beta-sheet core" evidence="3">
    <location>
        <begin position="183"/>
        <end position="270"/>
    </location>
</feature>
<dbReference type="Gene3D" id="2.70.70.10">
    <property type="entry name" value="Glucose Permease (Domain IIA)"/>
    <property type="match status" value="1"/>
</dbReference>
<feature type="coiled-coil region" evidence="1">
    <location>
        <begin position="1616"/>
        <end position="1643"/>
    </location>
</feature>
<dbReference type="PANTHER" id="PTHR21666">
    <property type="entry name" value="PEPTIDASE-RELATED"/>
    <property type="match status" value="1"/>
</dbReference>
<dbReference type="SUPFAM" id="SSF51261">
    <property type="entry name" value="Duplicated hybrid motif"/>
    <property type="match status" value="1"/>
</dbReference>
<proteinExistence type="predicted"/>
<reference evidence="4" key="2">
    <citation type="journal article" date="2021" name="PeerJ">
        <title>Extensive microbial diversity within the chicken gut microbiome revealed by metagenomics and culture.</title>
        <authorList>
            <person name="Gilroy R."/>
            <person name="Ravi A."/>
            <person name="Getino M."/>
            <person name="Pursley I."/>
            <person name="Horton D.L."/>
            <person name="Alikhan N.F."/>
            <person name="Baker D."/>
            <person name="Gharbi K."/>
            <person name="Hall N."/>
            <person name="Watson M."/>
            <person name="Adriaenssens E.M."/>
            <person name="Foster-Nyarko E."/>
            <person name="Jarju S."/>
            <person name="Secka A."/>
            <person name="Antonio M."/>
            <person name="Oren A."/>
            <person name="Chaudhuri R.R."/>
            <person name="La Ragione R."/>
            <person name="Hildebrand F."/>
            <person name="Pallen M.J."/>
        </authorList>
    </citation>
    <scope>NUCLEOTIDE SEQUENCE</scope>
    <source>
        <strain evidence="4">ChiSjej4B22-9803</strain>
    </source>
</reference>
<protein>
    <submittedName>
        <fullName evidence="4">Peptidoglycan DD-metalloendopeptidase family protein</fullName>
    </submittedName>
</protein>
<dbReference type="Pfam" id="PF01551">
    <property type="entry name" value="Peptidase_M23"/>
    <property type="match status" value="1"/>
</dbReference>
<dbReference type="Proteomes" id="UP000824111">
    <property type="component" value="Unassembled WGS sequence"/>
</dbReference>
<comment type="caution">
    <text evidence="4">The sequence shown here is derived from an EMBL/GenBank/DDBJ whole genome shotgun (WGS) entry which is preliminary data.</text>
</comment>
<feature type="compositionally biased region" description="Polar residues" evidence="2">
    <location>
        <begin position="64"/>
        <end position="74"/>
    </location>
</feature>
<dbReference type="InterPro" id="IPR016047">
    <property type="entry name" value="M23ase_b-sheet_dom"/>
</dbReference>
<dbReference type="InterPro" id="IPR011055">
    <property type="entry name" value="Dup_hybrid_motif"/>
</dbReference>
<feature type="coiled-coil region" evidence="1">
    <location>
        <begin position="1533"/>
        <end position="1589"/>
    </location>
</feature>
<feature type="non-terminal residue" evidence="4">
    <location>
        <position position="2288"/>
    </location>
</feature>
<evidence type="ECO:0000256" key="2">
    <source>
        <dbReference type="SAM" id="MobiDB-lite"/>
    </source>
</evidence>
<sequence>MANKKIGAKDLLAPWKKEQEDPFAIKTPLKAPVESSVSTSKNTQPKKNTTTKQNKTPKQTEPKAQNQPEQTTVAQELLNPGKQREQPAKVFESSVLTRQKQEMRNRFVPRPRHPSAATAGISEEQKERNATAAVPNQMQKPEGTTTQAGMTGATRGDYNPFGAYRVTSAMGPRNTGIKGASTNHRGTDYAVPYGTAVPSPVTGEVIETGFNNARGYYVRVRDQNGYVHTMQHLSKIMAKEGQQVKASDVVAASGNSGVGSGAHMHYEITAPDGSARDARTFFSGGGAGTLPVIYDGKTDAPKKQSIVDTSAVKDTLTGAWDYIKGLGSNGLAAFDNYRKIFTPNTGIVQKEGQKGFQSAVRQGANSLKEALFLPEEYRGTAAIEKWNERQEQEAQKNEQKRIDTLRQYNTQTPQQEDFVYYSGKGMQNNNNEIQDAIRDREETAELFSPVGPDGKPKIALDIETQQNLYIDPQTLEPSAVTDPKNIKYLYTTPQERMIYAYELGKNGKDAAEAYLNTLERDLDRRRAEAEAKYVQKKSDEHPILTGVPTNTSAYFKQPLTLLETGRQMAANIITGEPMPVNQYSQFMQGPRLYDASMEGITADMSPMAEQATRLGLGTAQELAGMGLGAMVGFPSLFNAASAAGRANHDAVQRGATPAEALLRAGATAGIYALTNKIPVENLKQMLLKPAKTAPQFAKYVAASMGLEAASGLGYAVAEKTADNIIMRDKSEYEIMKQYLQDEAGLSEEEATKQAFWEYYMKDAAAQMAGDAVFGGISAAGAIGLGTARNTFRMRAADGASGKVYMQAGLVDDIINTGESFDSNTAAYKAAKKLGDKYFDGEKVRYADVGKQVRLNEAQFAELERQNALRTFQDAEQKRVQALLGQPVTTPLYKEVLKPTLKQRTLIQEMKNNGISVTFVEPDSALLAHTGQEINGANVGGHNFISTTAENPARVVAAHEFTHQLKNQNTRAFAELEQLAKKRLGTNTVSEELVADIVGDVMSQPEAYRKTFQQNTQIMDKLFDFLGTFRKQDGTNVSGVAKEFKGLQDKIGAILQRGMQAEDAGAAGTPEVRYQIKWDAENKPYVLVEDDIFAGHEGEKPHKVIRDFLKQHIGEAATILESGQKVYLGKDLPGEYVHSKGTYKLTKENLDAKNQAAQNLPELIEIASDKRWIKNKKEKHAIDAKYGWYKYATRFQIGADMYKADLLIRNADNGKKYLYDILGVKKEPSSSTANHYNNETVVNRMNSFFNTSIPQKGTDVNTYDMQDGENDAGNGNVKYSIKRGTDGKKTALDLFRGVSVVDNSDGWMKMMRTPVGNGQYKYKLDWERPDFRKLQETPEYKQLLGRLSEKKDLLNPRYQTNDIWRIFRDVFGKDYPTAKKLFLDPLDDSKKAYAFIEKFYTDILKNRVVDGLGIKKGSKLSELVQKYGEKKLTKEELQNISDTDMEKIREADGIFRWMYDSLIDTINDTRRIIYPTAERFASEKEQQINKVREHINLLELATMTGDFSDVQGAKTDQRKITRLNMGVKNREQLAKNISKNAQDVLNQLDEKIAEKEGEIAGKKRKDTKTYAKLQNQLDKLKLRREGIEQFRDQEQLINNKQLQSLQALLEENTLGFESKIKNRLEKLRSREKTLTDELNSAENRKLIPKRKDYYRHFQELSGGFREALENLGRGRGLPNSMAGISEWTKPKAKWMSAAQQRTLEDNTKYDAVGGFLDYLPGAAYAAAIDPNITVFRGLEQDARSIIGETKTDDGKTIINKSNISGFLKFLDNYANDLAGKTNAFDRAWRDTMPEAFQAVHAVAGRVKSNAILMNVSSAMAQGLNVPNAIGYIRDPRALVPAVMDLMSGAVQGSDARKRYKQSSFLAERFSDVYSQFDTKLFQQPKKFALWMLGALDEAGTRYIWDAAYRKGEIDGAKSPARYADDVTRRMVAGRGIGEMPLWQKSKLLSDIAPFTLEVGNMWRVQRDIITEQANKVKDALAGDTVKMLPEGEPDGERPRFRMRKENKYAKAASAAGGAVAGLMMLYASSFIANSIVKQLRGSGGSFDPIGALMEGETVPEKLGNLAGEVLGATSMGQAAAALYPEYGIELPGTDIRTPARAELFGENDPTRYGTGGIFNLIEGGLEKPLTSFVTPWGGSQIDKTIKGIKGLMEEGVYTKNGQLKYPVERNAENTVKGLLFGRSGFQENSRYYDEELSPLSENQTEEYKNAEDGHQYWEDILQERIKNREEQDQRPDGVRVEMDGATYVLPEGLGAEYEAYLEEKEETCKKVLRSGEYTIKQLFGKNIKV</sequence>
<name>A0A9D1LUF4_9FIRM</name>
<dbReference type="PANTHER" id="PTHR21666:SF270">
    <property type="entry name" value="MUREIN HYDROLASE ACTIVATOR ENVC"/>
    <property type="match status" value="1"/>
</dbReference>